<comment type="caution">
    <text evidence="2">The sequence shown here is derived from an EMBL/GenBank/DDBJ whole genome shotgun (WGS) entry which is preliminary data.</text>
</comment>
<evidence type="ECO:0000256" key="1">
    <source>
        <dbReference type="SAM" id="MobiDB-lite"/>
    </source>
</evidence>
<evidence type="ECO:0008006" key="4">
    <source>
        <dbReference type="Google" id="ProtNLM"/>
    </source>
</evidence>
<dbReference type="EMBL" id="MDYQ01000027">
    <property type="protein sequence ID" value="PRP86747.1"/>
    <property type="molecule type" value="Genomic_DNA"/>
</dbReference>
<keyword evidence="3" id="KW-1185">Reference proteome</keyword>
<proteinExistence type="predicted"/>
<dbReference type="Proteomes" id="UP000241769">
    <property type="component" value="Unassembled WGS sequence"/>
</dbReference>
<feature type="compositionally biased region" description="Polar residues" evidence="1">
    <location>
        <begin position="14"/>
        <end position="32"/>
    </location>
</feature>
<feature type="region of interest" description="Disordered" evidence="1">
    <location>
        <begin position="1"/>
        <end position="51"/>
    </location>
</feature>
<organism evidence="2 3">
    <name type="scientific">Planoprotostelium fungivorum</name>
    <dbReference type="NCBI Taxonomy" id="1890364"/>
    <lineage>
        <taxon>Eukaryota</taxon>
        <taxon>Amoebozoa</taxon>
        <taxon>Evosea</taxon>
        <taxon>Variosea</taxon>
        <taxon>Cavosteliida</taxon>
        <taxon>Cavosteliaceae</taxon>
        <taxon>Planoprotostelium</taxon>
    </lineage>
</organism>
<gene>
    <name evidence="2" type="ORF">PROFUN_02896</name>
</gene>
<dbReference type="InParanoid" id="A0A2P6NS18"/>
<protein>
    <recommendedName>
        <fullName evidence="4">Swi5-dependent recombination DNA repair protein 1 homolog</fullName>
    </recommendedName>
</protein>
<evidence type="ECO:0000313" key="2">
    <source>
        <dbReference type="EMBL" id="PRP86747.1"/>
    </source>
</evidence>
<name>A0A2P6NS18_9EUKA</name>
<accession>A0A2P6NS18</accession>
<sequence length="164" mass="18826">MPVKKFSTPWKAPQQKSTSPTNKPEIGSTTTPDPKRRRVSEGSSFTKTEEERLNQLLAIDPTTLDDNQIESHADTLESTLQEHLEKERQLDRVITERQDIFKAGNADGKVEDLTEKWIQICQRAIFDLKDKLVEPLTTPQLLSYLQLDELTSLLRYDEIIDGFI</sequence>
<dbReference type="AlphaFoldDB" id="A0A2P6NS18"/>
<reference evidence="2 3" key="1">
    <citation type="journal article" date="2018" name="Genome Biol. Evol.">
        <title>Multiple Roots of Fruiting Body Formation in Amoebozoa.</title>
        <authorList>
            <person name="Hillmann F."/>
            <person name="Forbes G."/>
            <person name="Novohradska S."/>
            <person name="Ferling I."/>
            <person name="Riege K."/>
            <person name="Groth M."/>
            <person name="Westermann M."/>
            <person name="Marz M."/>
            <person name="Spaller T."/>
            <person name="Winckler T."/>
            <person name="Schaap P."/>
            <person name="Glockner G."/>
        </authorList>
    </citation>
    <scope>NUCLEOTIDE SEQUENCE [LARGE SCALE GENOMIC DNA]</scope>
    <source>
        <strain evidence="2 3">Jena</strain>
    </source>
</reference>
<evidence type="ECO:0000313" key="3">
    <source>
        <dbReference type="Proteomes" id="UP000241769"/>
    </source>
</evidence>